<dbReference type="GO" id="GO:0019843">
    <property type="term" value="F:rRNA binding"/>
    <property type="evidence" value="ECO:0007669"/>
    <property type="project" value="InterPro"/>
</dbReference>
<dbReference type="InterPro" id="IPR001680">
    <property type="entry name" value="WD40_rpt"/>
</dbReference>
<comment type="similarity">
    <text evidence="6">Belongs to the THOC3 family.</text>
</comment>
<dbReference type="PROSITE" id="PS00678">
    <property type="entry name" value="WD_REPEATS_1"/>
    <property type="match status" value="1"/>
</dbReference>
<dbReference type="CDD" id="cd15465">
    <property type="entry name" value="bS6_mito"/>
    <property type="match status" value="1"/>
</dbReference>
<evidence type="ECO:0000256" key="1">
    <source>
        <dbReference type="ARBA" id="ARBA00009512"/>
    </source>
</evidence>
<sequence length="312" mass="35864">MPFYEITLITRSLSKADLAKTLIRAGNTLLDHGAVIEKVESLGHRDLPFKRISKQTKEPIYSSNYFLFYAHLSTDARKTTKSIFRNDLDMFMTNILKMEQYFSILVKELRENQKMGHFTRQMVFKRTEKEWKSIPKSYPIAPPRPYISFISFKILVQRAHALSWNCDGTKIACGSQDRKVSVGSVDSSCRVKCTFVGQGHDDSVDQVAFHHTNANLLASASTDRSVCIWDIRQQKTHTKLSTRGSNLLYEYEFRFYSSTSLKGIYSRVHELRLEGETYSLSWHPRQLILAFASSGDPRDRDSIGVRLFGYTS</sequence>
<dbReference type="PANTHER" id="PTHR22839:SF0">
    <property type="entry name" value="THO COMPLEX SUBUNIT 3"/>
    <property type="match status" value="1"/>
</dbReference>
<evidence type="ECO:0000313" key="9">
    <source>
        <dbReference type="WBParaSite" id="Hba_08510"/>
    </source>
</evidence>
<keyword evidence="8" id="KW-1185">Reference proteome</keyword>
<organism evidence="8 9">
    <name type="scientific">Heterorhabditis bacteriophora</name>
    <name type="common">Entomopathogenic nematode worm</name>
    <dbReference type="NCBI Taxonomy" id="37862"/>
    <lineage>
        <taxon>Eukaryota</taxon>
        <taxon>Metazoa</taxon>
        <taxon>Ecdysozoa</taxon>
        <taxon>Nematoda</taxon>
        <taxon>Chromadorea</taxon>
        <taxon>Rhabditida</taxon>
        <taxon>Rhabditina</taxon>
        <taxon>Rhabditomorpha</taxon>
        <taxon>Strongyloidea</taxon>
        <taxon>Heterorhabditidae</taxon>
        <taxon>Heterorhabditis</taxon>
    </lineage>
</organism>
<dbReference type="SMART" id="SM00320">
    <property type="entry name" value="WD40"/>
    <property type="match status" value="2"/>
</dbReference>
<dbReference type="Pfam" id="PF00400">
    <property type="entry name" value="WD40"/>
    <property type="match status" value="1"/>
</dbReference>
<dbReference type="WBParaSite" id="Hba_08510">
    <property type="protein sequence ID" value="Hba_08510"/>
    <property type="gene ID" value="Hba_08510"/>
</dbReference>
<evidence type="ECO:0000256" key="7">
    <source>
        <dbReference type="PROSITE-ProRule" id="PRU00221"/>
    </source>
</evidence>
<evidence type="ECO:0000313" key="8">
    <source>
        <dbReference type="Proteomes" id="UP000095283"/>
    </source>
</evidence>
<reference evidence="9" key="1">
    <citation type="submission" date="2016-11" db="UniProtKB">
        <authorList>
            <consortium name="WormBaseParasite"/>
        </authorList>
    </citation>
    <scope>IDENTIFICATION</scope>
</reference>
<dbReference type="AlphaFoldDB" id="A0A1I7WTM6"/>
<protein>
    <recommendedName>
        <fullName evidence="4">Small ribosomal subunit protein bS6m</fullName>
    </recommendedName>
    <alternativeName>
        <fullName evidence="5">28S ribosomal protein S6, mitochondrial</fullName>
    </alternativeName>
</protein>
<dbReference type="InterPro" id="IPR040132">
    <property type="entry name" value="Tex1/THOC3"/>
</dbReference>
<keyword evidence="2 7" id="KW-0853">WD repeat</keyword>
<accession>A0A1I7WTM6</accession>
<evidence type="ECO:0000256" key="2">
    <source>
        <dbReference type="ARBA" id="ARBA00022574"/>
    </source>
</evidence>
<dbReference type="GO" id="GO:0006406">
    <property type="term" value="P:mRNA export from nucleus"/>
    <property type="evidence" value="ECO:0007669"/>
    <property type="project" value="InterPro"/>
</dbReference>
<dbReference type="InterPro" id="IPR036322">
    <property type="entry name" value="WD40_repeat_dom_sf"/>
</dbReference>
<dbReference type="Gene3D" id="2.130.10.10">
    <property type="entry name" value="YVTN repeat-like/Quinoprotein amine dehydrogenase"/>
    <property type="match status" value="1"/>
</dbReference>
<dbReference type="GO" id="GO:0005840">
    <property type="term" value="C:ribosome"/>
    <property type="evidence" value="ECO:0007669"/>
    <property type="project" value="InterPro"/>
</dbReference>
<evidence type="ECO:0000256" key="3">
    <source>
        <dbReference type="ARBA" id="ARBA00022737"/>
    </source>
</evidence>
<dbReference type="InterPro" id="IPR000529">
    <property type="entry name" value="Ribosomal_bS6"/>
</dbReference>
<dbReference type="PROSITE" id="PS50294">
    <property type="entry name" value="WD_REPEATS_REGION"/>
    <property type="match status" value="1"/>
</dbReference>
<keyword evidence="3" id="KW-0677">Repeat</keyword>
<dbReference type="SUPFAM" id="SSF54995">
    <property type="entry name" value="Ribosomal protein S6"/>
    <property type="match status" value="1"/>
</dbReference>
<dbReference type="Proteomes" id="UP000095283">
    <property type="component" value="Unplaced"/>
</dbReference>
<dbReference type="InterPro" id="IPR019775">
    <property type="entry name" value="WD40_repeat_CS"/>
</dbReference>
<dbReference type="GO" id="GO:0003735">
    <property type="term" value="F:structural constituent of ribosome"/>
    <property type="evidence" value="ECO:0007669"/>
    <property type="project" value="InterPro"/>
</dbReference>
<feature type="repeat" description="WD" evidence="7">
    <location>
        <begin position="197"/>
        <end position="239"/>
    </location>
</feature>
<dbReference type="GO" id="GO:0006412">
    <property type="term" value="P:translation"/>
    <property type="evidence" value="ECO:0007669"/>
    <property type="project" value="InterPro"/>
</dbReference>
<name>A0A1I7WTM6_HETBA</name>
<evidence type="ECO:0000256" key="5">
    <source>
        <dbReference type="ARBA" id="ARBA00035365"/>
    </source>
</evidence>
<dbReference type="Gene3D" id="3.30.70.60">
    <property type="match status" value="1"/>
</dbReference>
<dbReference type="PROSITE" id="PS50082">
    <property type="entry name" value="WD_REPEATS_2"/>
    <property type="match status" value="1"/>
</dbReference>
<proteinExistence type="inferred from homology"/>
<evidence type="ECO:0000256" key="4">
    <source>
        <dbReference type="ARBA" id="ARBA00035170"/>
    </source>
</evidence>
<evidence type="ECO:0000256" key="6">
    <source>
        <dbReference type="ARBA" id="ARBA00046343"/>
    </source>
</evidence>
<dbReference type="PANTHER" id="PTHR22839">
    <property type="entry name" value="THO COMPLEX SUBUNIT 3 THO3"/>
    <property type="match status" value="1"/>
</dbReference>
<dbReference type="InterPro" id="IPR014717">
    <property type="entry name" value="Transl_elong_EF1B/ribsomal_bS6"/>
</dbReference>
<dbReference type="GO" id="GO:0000445">
    <property type="term" value="C:THO complex part of transcription export complex"/>
    <property type="evidence" value="ECO:0007669"/>
    <property type="project" value="TreeGrafter"/>
</dbReference>
<dbReference type="SUPFAM" id="SSF50978">
    <property type="entry name" value="WD40 repeat-like"/>
    <property type="match status" value="1"/>
</dbReference>
<dbReference type="Pfam" id="PF01250">
    <property type="entry name" value="Ribosomal_S6"/>
    <property type="match status" value="1"/>
</dbReference>
<comment type="similarity">
    <text evidence="1">Belongs to the bacterial ribosomal protein bS6 family.</text>
</comment>
<dbReference type="InterPro" id="IPR035980">
    <property type="entry name" value="Ribosomal_bS6_sf"/>
</dbReference>
<dbReference type="InterPro" id="IPR015943">
    <property type="entry name" value="WD40/YVTN_repeat-like_dom_sf"/>
</dbReference>